<dbReference type="SUPFAM" id="SSF47384">
    <property type="entry name" value="Homodimeric domain of signal transducing histidine kinase"/>
    <property type="match status" value="1"/>
</dbReference>
<dbReference type="GO" id="GO:0000155">
    <property type="term" value="F:phosphorelay sensor kinase activity"/>
    <property type="evidence" value="ECO:0007669"/>
    <property type="project" value="InterPro"/>
</dbReference>
<dbReference type="InterPro" id="IPR005467">
    <property type="entry name" value="His_kinase_dom"/>
</dbReference>
<dbReference type="PROSITE" id="PS50885">
    <property type="entry name" value="HAMP"/>
    <property type="match status" value="1"/>
</dbReference>
<evidence type="ECO:0000313" key="13">
    <source>
        <dbReference type="EMBL" id="AEI10665.1"/>
    </source>
</evidence>
<keyword evidence="9" id="KW-0902">Two-component regulatory system</keyword>
<dbReference type="InterPro" id="IPR003660">
    <property type="entry name" value="HAMP_dom"/>
</dbReference>
<dbReference type="PANTHER" id="PTHR43547">
    <property type="entry name" value="TWO-COMPONENT HISTIDINE KINASE"/>
    <property type="match status" value="1"/>
</dbReference>
<evidence type="ECO:0000256" key="3">
    <source>
        <dbReference type="ARBA" id="ARBA00012438"/>
    </source>
</evidence>
<sequence length="367" mass="38034" precursor="true">MSEKGPARGGIAARLMVAMALVLISAAAAAWLVAGAVGPGLFHHHMEAAANSPGDAIEHAEKAFAAASTVTVAVALTVSLLTALFASVVLARRIGASLGSLSAAAGQVAAGRFDIRLEQPHVGVEFDDLADAFNAMAGRLERDEALRRRLMSDVAHELRTPVATIAAYIDAIEDGVEELGPRTVEVLHAQAARLTRLSTDLAAVTQAESGALRLEPREITPDALVERAVAAARTRADDAGLELVAMPEPDLPELWVDVDRLGQVLGNLLDNAIRHTPPGGTVSLAAQRTDVGVRFTVTDTGEGIAAEHLPHVFERFYRADAARDRGHGGSGIGLAIAKALVEAHDGSISALSAGPGRGASFVVDLAV</sequence>
<evidence type="ECO:0000259" key="12">
    <source>
        <dbReference type="PROSITE" id="PS50885"/>
    </source>
</evidence>
<keyword evidence="4" id="KW-0597">Phosphoprotein</keyword>
<dbReference type="Gene3D" id="1.10.287.130">
    <property type="match status" value="1"/>
</dbReference>
<dbReference type="KEGG" id="cga:Celgi_0135"/>
<keyword evidence="5" id="KW-0808">Transferase</keyword>
<keyword evidence="8 10" id="KW-1133">Transmembrane helix</keyword>
<evidence type="ECO:0000313" key="14">
    <source>
        <dbReference type="Proteomes" id="UP000000485"/>
    </source>
</evidence>
<dbReference type="EMBL" id="CP002665">
    <property type="protein sequence ID" value="AEI10665.1"/>
    <property type="molecule type" value="Genomic_DNA"/>
</dbReference>
<comment type="subcellular location">
    <subcellularLocation>
        <location evidence="2">Cell membrane</location>
    </subcellularLocation>
</comment>
<dbReference type="PRINTS" id="PR00344">
    <property type="entry name" value="BCTRLSENSOR"/>
</dbReference>
<dbReference type="EC" id="2.7.13.3" evidence="3"/>
<dbReference type="eggNOG" id="COG5002">
    <property type="taxonomic scope" value="Bacteria"/>
</dbReference>
<dbReference type="CDD" id="cd06225">
    <property type="entry name" value="HAMP"/>
    <property type="match status" value="1"/>
</dbReference>
<dbReference type="CDD" id="cd00075">
    <property type="entry name" value="HATPase"/>
    <property type="match status" value="1"/>
</dbReference>
<dbReference type="Pfam" id="PF00512">
    <property type="entry name" value="HisKA"/>
    <property type="match status" value="1"/>
</dbReference>
<dbReference type="SMART" id="SM00388">
    <property type="entry name" value="HisKA"/>
    <property type="match status" value="1"/>
</dbReference>
<evidence type="ECO:0000256" key="5">
    <source>
        <dbReference type="ARBA" id="ARBA00022679"/>
    </source>
</evidence>
<evidence type="ECO:0000256" key="10">
    <source>
        <dbReference type="SAM" id="Phobius"/>
    </source>
</evidence>
<dbReference type="Gene3D" id="6.10.340.10">
    <property type="match status" value="1"/>
</dbReference>
<dbReference type="FunFam" id="3.30.565.10:FF:000006">
    <property type="entry name" value="Sensor histidine kinase WalK"/>
    <property type="match status" value="1"/>
</dbReference>
<evidence type="ECO:0000256" key="6">
    <source>
        <dbReference type="ARBA" id="ARBA00022692"/>
    </source>
</evidence>
<evidence type="ECO:0000256" key="8">
    <source>
        <dbReference type="ARBA" id="ARBA00022989"/>
    </source>
</evidence>
<gene>
    <name evidence="13" type="ordered locus">Celgi_0135</name>
</gene>
<organism evidence="13 14">
    <name type="scientific">Cellulomonas gilvus (strain ATCC 13127 / NRRL B-14078)</name>
    <name type="common">Cellvibrio gilvus</name>
    <dbReference type="NCBI Taxonomy" id="593907"/>
    <lineage>
        <taxon>Bacteria</taxon>
        <taxon>Bacillati</taxon>
        <taxon>Actinomycetota</taxon>
        <taxon>Actinomycetes</taxon>
        <taxon>Micrococcales</taxon>
        <taxon>Cellulomonadaceae</taxon>
        <taxon>Cellulomonas</taxon>
    </lineage>
</organism>
<dbReference type="InterPro" id="IPR003594">
    <property type="entry name" value="HATPase_dom"/>
</dbReference>
<evidence type="ECO:0000256" key="2">
    <source>
        <dbReference type="ARBA" id="ARBA00004236"/>
    </source>
</evidence>
<dbReference type="STRING" id="593907.Celgi_0135"/>
<dbReference type="Pfam" id="PF02518">
    <property type="entry name" value="HATPase_c"/>
    <property type="match status" value="1"/>
</dbReference>
<dbReference type="PANTHER" id="PTHR43547:SF2">
    <property type="entry name" value="HYBRID SIGNAL TRANSDUCTION HISTIDINE KINASE C"/>
    <property type="match status" value="1"/>
</dbReference>
<dbReference type="SMART" id="SM00304">
    <property type="entry name" value="HAMP"/>
    <property type="match status" value="1"/>
</dbReference>
<feature type="transmembrane region" description="Helical" evidence="10">
    <location>
        <begin position="12"/>
        <end position="34"/>
    </location>
</feature>
<dbReference type="InterPro" id="IPR036890">
    <property type="entry name" value="HATPase_C_sf"/>
</dbReference>
<dbReference type="SMART" id="SM00387">
    <property type="entry name" value="HATPase_c"/>
    <property type="match status" value="1"/>
</dbReference>
<dbReference type="Pfam" id="PF00672">
    <property type="entry name" value="HAMP"/>
    <property type="match status" value="1"/>
</dbReference>
<dbReference type="CDD" id="cd00082">
    <property type="entry name" value="HisKA"/>
    <property type="match status" value="1"/>
</dbReference>
<dbReference type="AlphaFoldDB" id="F8A2U8"/>
<evidence type="ECO:0000256" key="7">
    <source>
        <dbReference type="ARBA" id="ARBA00022777"/>
    </source>
</evidence>
<keyword evidence="7 13" id="KW-0418">Kinase</keyword>
<protein>
    <recommendedName>
        <fullName evidence="3">histidine kinase</fullName>
        <ecNumber evidence="3">2.7.13.3</ecNumber>
    </recommendedName>
</protein>
<keyword evidence="10" id="KW-0472">Membrane</keyword>
<evidence type="ECO:0000256" key="1">
    <source>
        <dbReference type="ARBA" id="ARBA00000085"/>
    </source>
</evidence>
<dbReference type="Proteomes" id="UP000000485">
    <property type="component" value="Chromosome"/>
</dbReference>
<dbReference type="InterPro" id="IPR004358">
    <property type="entry name" value="Sig_transdc_His_kin-like_C"/>
</dbReference>
<dbReference type="Gene3D" id="3.30.565.10">
    <property type="entry name" value="Histidine kinase-like ATPase, C-terminal domain"/>
    <property type="match status" value="1"/>
</dbReference>
<keyword evidence="6 10" id="KW-0812">Transmembrane</keyword>
<name>F8A2U8_CELGA</name>
<dbReference type="SUPFAM" id="SSF158472">
    <property type="entry name" value="HAMP domain-like"/>
    <property type="match status" value="1"/>
</dbReference>
<dbReference type="GO" id="GO:0005886">
    <property type="term" value="C:plasma membrane"/>
    <property type="evidence" value="ECO:0007669"/>
    <property type="project" value="UniProtKB-SubCell"/>
</dbReference>
<dbReference type="InterPro" id="IPR036097">
    <property type="entry name" value="HisK_dim/P_sf"/>
</dbReference>
<evidence type="ECO:0000259" key="11">
    <source>
        <dbReference type="PROSITE" id="PS50109"/>
    </source>
</evidence>
<proteinExistence type="predicted"/>
<accession>F8A2U8</accession>
<evidence type="ECO:0000256" key="9">
    <source>
        <dbReference type="ARBA" id="ARBA00023012"/>
    </source>
</evidence>
<dbReference type="PROSITE" id="PS50109">
    <property type="entry name" value="HIS_KIN"/>
    <property type="match status" value="1"/>
</dbReference>
<dbReference type="HOGENOM" id="CLU_000445_89_3_11"/>
<feature type="domain" description="Histidine kinase" evidence="11">
    <location>
        <begin position="153"/>
        <end position="367"/>
    </location>
</feature>
<feature type="transmembrane region" description="Helical" evidence="10">
    <location>
        <begin position="63"/>
        <end position="91"/>
    </location>
</feature>
<comment type="catalytic activity">
    <reaction evidence="1">
        <text>ATP + protein L-histidine = ADP + protein N-phospho-L-histidine.</text>
        <dbReference type="EC" id="2.7.13.3"/>
    </reaction>
</comment>
<feature type="domain" description="HAMP" evidence="12">
    <location>
        <begin position="92"/>
        <end position="145"/>
    </location>
</feature>
<keyword evidence="14" id="KW-1185">Reference proteome</keyword>
<dbReference type="SUPFAM" id="SSF55874">
    <property type="entry name" value="ATPase domain of HSP90 chaperone/DNA topoisomerase II/histidine kinase"/>
    <property type="match status" value="1"/>
</dbReference>
<evidence type="ECO:0000256" key="4">
    <source>
        <dbReference type="ARBA" id="ARBA00022553"/>
    </source>
</evidence>
<dbReference type="InterPro" id="IPR003661">
    <property type="entry name" value="HisK_dim/P_dom"/>
</dbReference>
<reference evidence="14" key="1">
    <citation type="submission" date="2011-04" db="EMBL/GenBank/DDBJ databases">
        <title>Complete sequence of Cellvibrio gilvus ATCC 13127.</title>
        <authorList>
            <person name="Lucas S."/>
            <person name="Han J."/>
            <person name="Lapidus A."/>
            <person name="Cheng J.-F."/>
            <person name="Goodwin L."/>
            <person name="Pitluck S."/>
            <person name="Peters L."/>
            <person name="Munk A."/>
            <person name="Detter J.C."/>
            <person name="Han C."/>
            <person name="Tapia R."/>
            <person name="Land M."/>
            <person name="Hauser L."/>
            <person name="Kyrpides N."/>
            <person name="Ivanova N."/>
            <person name="Ovchinnikova G."/>
            <person name="Pagani I."/>
            <person name="Mead D."/>
            <person name="Brumm P."/>
            <person name="Woyke T."/>
        </authorList>
    </citation>
    <scope>NUCLEOTIDE SEQUENCE [LARGE SCALE GENOMIC DNA]</scope>
    <source>
        <strain evidence="14">ATCC 13127 / NRRL B-14078</strain>
    </source>
</reference>